<dbReference type="AlphaFoldDB" id="A0A0U3ECY4"/>
<dbReference type="EMBL" id="CP006867">
    <property type="protein sequence ID" value="ALU12307.1"/>
    <property type="molecule type" value="Genomic_DNA"/>
</dbReference>
<dbReference type="GeneID" id="30679856"/>
<organism evidence="1 2">
    <name type="scientific">Ignicoccus islandicus DSM 13165</name>
    <dbReference type="NCBI Taxonomy" id="940295"/>
    <lineage>
        <taxon>Archaea</taxon>
        <taxon>Thermoproteota</taxon>
        <taxon>Thermoprotei</taxon>
        <taxon>Desulfurococcales</taxon>
        <taxon>Desulfurococcaceae</taxon>
        <taxon>Ignicoccus</taxon>
    </lineage>
</organism>
<proteinExistence type="predicted"/>
<reference evidence="1 2" key="1">
    <citation type="submission" date="2013-11" db="EMBL/GenBank/DDBJ databases">
        <title>Comparative genomics of Ignicoccus.</title>
        <authorList>
            <person name="Podar M."/>
        </authorList>
    </citation>
    <scope>NUCLEOTIDE SEQUENCE [LARGE SCALE GENOMIC DNA]</scope>
    <source>
        <strain evidence="1 2">DSM 13165</strain>
    </source>
</reference>
<dbReference type="KEGG" id="iis:EYM_02275"/>
<sequence>MRDFQKRTIALLILKSKGFKVVIPEIRIGDKVAYGIAIQGDKAYVVFPNGLEEEIKKVLKVKEVVVVPWVHRPEREE</sequence>
<dbReference type="Proteomes" id="UP000060778">
    <property type="component" value="Chromosome"/>
</dbReference>
<gene>
    <name evidence="1" type="ORF">EYM_02275</name>
</gene>
<evidence type="ECO:0000313" key="1">
    <source>
        <dbReference type="EMBL" id="ALU12307.1"/>
    </source>
</evidence>
<dbReference type="STRING" id="940295.EYM_02275"/>
<evidence type="ECO:0000313" key="2">
    <source>
        <dbReference type="Proteomes" id="UP000060778"/>
    </source>
</evidence>
<protein>
    <submittedName>
        <fullName evidence="1">Uncharacterized protein</fullName>
    </submittedName>
</protein>
<accession>A0A0U3ECY4</accession>
<dbReference type="RefSeq" id="WP_075049478.1">
    <property type="nucleotide sequence ID" value="NZ_CP006867.1"/>
</dbReference>
<name>A0A0U3ECY4_9CREN</name>
<keyword evidence="2" id="KW-1185">Reference proteome</keyword>